<keyword evidence="2" id="KW-1185">Reference proteome</keyword>
<dbReference type="OrthoDB" id="3861212at2"/>
<dbReference type="eggNOG" id="ENOG502Z8P5">
    <property type="taxonomic scope" value="Bacteria"/>
</dbReference>
<dbReference type="RefSeq" id="WP_015102786.1">
    <property type="nucleotide sequence ID" value="NC_019673.1"/>
</dbReference>
<reference evidence="1 2" key="1">
    <citation type="journal article" date="2012" name="BMC Genomics">
        <title>Complete genome sequence of Saccharothrix espanaensis DSM 44229T and comparison to the other completely sequenced Pseudonocardiaceae.</title>
        <authorList>
            <person name="Strobel T."/>
            <person name="Al-Dilaimi A."/>
            <person name="Blom J."/>
            <person name="Gessner A."/>
            <person name="Kalinowski J."/>
            <person name="Luzhetska M."/>
            <person name="Puhler A."/>
            <person name="Szczepanowski R."/>
            <person name="Bechthold A."/>
            <person name="Ruckert C."/>
        </authorList>
    </citation>
    <scope>NUCLEOTIDE SEQUENCE [LARGE SCALE GENOMIC DNA]</scope>
    <source>
        <strain evidence="2">ATCC 51144 / DSM 44229 / JCM 9112 / NBRC 15066 / NRRL 15764</strain>
    </source>
</reference>
<name>K0K702_SACES</name>
<dbReference type="Proteomes" id="UP000006281">
    <property type="component" value="Chromosome"/>
</dbReference>
<proteinExistence type="predicted"/>
<evidence type="ECO:0000313" key="1">
    <source>
        <dbReference type="EMBL" id="CCH32674.1"/>
    </source>
</evidence>
<evidence type="ECO:0000313" key="2">
    <source>
        <dbReference type="Proteomes" id="UP000006281"/>
    </source>
</evidence>
<dbReference type="KEGG" id="sesp:BN6_54150"/>
<dbReference type="AlphaFoldDB" id="K0K702"/>
<organism evidence="1 2">
    <name type="scientific">Saccharothrix espanaensis (strain ATCC 51144 / DSM 44229 / JCM 9112 / NBRC 15066 / NRRL 15764)</name>
    <dbReference type="NCBI Taxonomy" id="1179773"/>
    <lineage>
        <taxon>Bacteria</taxon>
        <taxon>Bacillati</taxon>
        <taxon>Actinomycetota</taxon>
        <taxon>Actinomycetes</taxon>
        <taxon>Pseudonocardiales</taxon>
        <taxon>Pseudonocardiaceae</taxon>
        <taxon>Saccharothrix</taxon>
    </lineage>
</organism>
<dbReference type="BioCyc" id="SESP1179773:BN6_RS26175-MONOMER"/>
<dbReference type="PATRIC" id="fig|1179773.3.peg.5457"/>
<dbReference type="EMBL" id="HE804045">
    <property type="protein sequence ID" value="CCH32674.1"/>
    <property type="molecule type" value="Genomic_DNA"/>
</dbReference>
<sequence length="809" mass="85570">MNPYVVRVPALPATAPDVVGSASAASAVERRAATAEELRLSGGRCSDALHGLIGAQAAHPDRRVLLDLRRAIHNRRAARVRRLWSGVGGRLPGAVADEVRYWLAVHARLEAAVEDGQRVWTDELRRSSAAVVELAGLPPVKVELQRAGSPLAAVLDGRAGPADVDAVLSLYAFVARGSVKSTPRGALCGWARGVFHDGPDRWAGDLTRRVDHVELNATITEVLVRQLGPVDRVTANPSTTFGEFVRFVPHGHAGVRQLRLDEPVRRVLGTWLGHPRDVAAAVDDLAAVLGDVPRARGLLDSLVRADLVVAAGAVGAQGDDPVRAVLGSHRATPVSAALGEVADLVDSAMRPDTGAAAVERLPEALSGLGRRLGWPADALSRGTATFADSVLRDGRLELDAGWRQVEPTLRAIGNWIGHADPWEPVRAVVAHHLAERHGEGTPVPLVDVLHDLATARGTPGLDALWSDGFLLPDASAAGLGGLRELIAAAPVGPDGITLDALPPAPDPGPSATTSLAFYGHPVRVAGRRLFVVNSVEDGSGRPAAHVRRILRRLGLPAEEVAGWPDDRPVTRPGTLDVEISAVSGSNVNLRELGALPELNLAGPAVGGRGVDARDCRVVSRAGRLLLTHRGRPVRIVPRGRMAEFRGPAVIRVLLRAFAPPAEHRVQPVVAAAGEVVGDGAVVTPRVRIGDVVLLRRTVIVDAADVPGRGAGEDLFPYGVRVAEWCGRLEIPRQVYVRVVGSTVADKHRKPLPLDLSSPLGVLQLDKLTRKGARRLLFHEVLPTSAQVPADAHGTPWVPEVVWEVGLGDG</sequence>
<dbReference type="HOGENOM" id="CLU_013885_0_0_11"/>
<protein>
    <submittedName>
        <fullName evidence="1">Lantibiotic dehydratase domain-containing protein</fullName>
    </submittedName>
</protein>
<dbReference type="STRING" id="1179773.BN6_54150"/>
<accession>K0K702</accession>
<gene>
    <name evidence="1" type="ordered locus">BN6_54150</name>
</gene>